<organism evidence="10 11">
    <name type="scientific">Thermodesulfovibrio yellowstonii</name>
    <dbReference type="NCBI Taxonomy" id="28262"/>
    <lineage>
        <taxon>Bacteria</taxon>
        <taxon>Pseudomonadati</taxon>
        <taxon>Nitrospirota</taxon>
        <taxon>Thermodesulfovibrionia</taxon>
        <taxon>Thermodesulfovibrionales</taxon>
        <taxon>Thermodesulfovibrionaceae</taxon>
        <taxon>Thermodesulfovibrio</taxon>
    </lineage>
</organism>
<gene>
    <name evidence="8 10" type="primary">trpC</name>
    <name evidence="10" type="ORF">TISLANDTSLP1_02430</name>
</gene>
<evidence type="ECO:0000256" key="8">
    <source>
        <dbReference type="HAMAP-Rule" id="MF_00134"/>
    </source>
</evidence>
<dbReference type="Gene3D" id="3.20.20.70">
    <property type="entry name" value="Aldolase class I"/>
    <property type="match status" value="1"/>
</dbReference>
<dbReference type="PANTHER" id="PTHR22854">
    <property type="entry name" value="TRYPTOPHAN BIOSYNTHESIS PROTEIN"/>
    <property type="match status" value="1"/>
</dbReference>
<dbReference type="NCBIfam" id="NF001377">
    <property type="entry name" value="PRK00278.2-4"/>
    <property type="match status" value="1"/>
</dbReference>
<keyword evidence="4 8" id="KW-0210">Decarboxylase</keyword>
<comment type="pathway">
    <text evidence="2 8">Amino-acid biosynthesis; L-tryptophan biosynthesis; L-tryptophan from chorismate: step 4/5.</text>
</comment>
<keyword evidence="5 8" id="KW-0822">Tryptophan biosynthesis</keyword>
<dbReference type="InterPro" id="IPR045186">
    <property type="entry name" value="Indole-3-glycerol_P_synth"/>
</dbReference>
<dbReference type="GO" id="GO:0004640">
    <property type="term" value="F:phosphoribosylanthranilate isomerase activity"/>
    <property type="evidence" value="ECO:0007669"/>
    <property type="project" value="TreeGrafter"/>
</dbReference>
<keyword evidence="7 8" id="KW-0456">Lyase</keyword>
<dbReference type="FunFam" id="3.20.20.70:FF:000024">
    <property type="entry name" value="Indole-3-glycerol phosphate synthase"/>
    <property type="match status" value="1"/>
</dbReference>
<dbReference type="GO" id="GO:0004425">
    <property type="term" value="F:indole-3-glycerol-phosphate synthase activity"/>
    <property type="evidence" value="ECO:0007669"/>
    <property type="project" value="UniProtKB-UniRule"/>
</dbReference>
<evidence type="ECO:0000256" key="6">
    <source>
        <dbReference type="ARBA" id="ARBA00023141"/>
    </source>
</evidence>
<evidence type="ECO:0000256" key="4">
    <source>
        <dbReference type="ARBA" id="ARBA00022793"/>
    </source>
</evidence>
<dbReference type="EMBL" id="BSDX01000001">
    <property type="protein sequence ID" value="GLI52550.1"/>
    <property type="molecule type" value="Genomic_DNA"/>
</dbReference>
<keyword evidence="6 8" id="KW-0057">Aromatic amino acid biosynthesis</keyword>
<dbReference type="EC" id="4.1.1.48" evidence="8"/>
<feature type="domain" description="Indole-3-glycerol phosphate synthase" evidence="9">
    <location>
        <begin position="4"/>
        <end position="260"/>
    </location>
</feature>
<evidence type="ECO:0000256" key="2">
    <source>
        <dbReference type="ARBA" id="ARBA00004696"/>
    </source>
</evidence>
<reference evidence="10" key="1">
    <citation type="submission" date="2022-12" db="EMBL/GenBank/DDBJ databases">
        <title>Reference genome sequencing for broad-spectrum identification of bacterial and archaeal isolates by mass spectrometry.</title>
        <authorList>
            <person name="Sekiguchi Y."/>
            <person name="Tourlousse D.M."/>
        </authorList>
    </citation>
    <scope>NUCLEOTIDE SEQUENCE</scope>
    <source>
        <strain evidence="10">TSL-P1</strain>
    </source>
</reference>
<comment type="catalytic activity">
    <reaction evidence="1 8">
        <text>1-(2-carboxyphenylamino)-1-deoxy-D-ribulose 5-phosphate + H(+) = (1S,2R)-1-C-(indol-3-yl)glycerol 3-phosphate + CO2 + H2O</text>
        <dbReference type="Rhea" id="RHEA:23476"/>
        <dbReference type="ChEBI" id="CHEBI:15377"/>
        <dbReference type="ChEBI" id="CHEBI:15378"/>
        <dbReference type="ChEBI" id="CHEBI:16526"/>
        <dbReference type="ChEBI" id="CHEBI:58613"/>
        <dbReference type="ChEBI" id="CHEBI:58866"/>
        <dbReference type="EC" id="4.1.1.48"/>
    </reaction>
</comment>
<dbReference type="Pfam" id="PF00218">
    <property type="entry name" value="IGPS"/>
    <property type="match status" value="1"/>
</dbReference>
<dbReference type="Proteomes" id="UP001144297">
    <property type="component" value="Unassembled WGS sequence"/>
</dbReference>
<dbReference type="InterPro" id="IPR013798">
    <property type="entry name" value="Indole-3-glycerol_P_synth_dom"/>
</dbReference>
<evidence type="ECO:0000256" key="1">
    <source>
        <dbReference type="ARBA" id="ARBA00001633"/>
    </source>
</evidence>
<evidence type="ECO:0000256" key="7">
    <source>
        <dbReference type="ARBA" id="ARBA00023239"/>
    </source>
</evidence>
<dbReference type="InterPro" id="IPR011060">
    <property type="entry name" value="RibuloseP-bd_barrel"/>
</dbReference>
<protein>
    <recommendedName>
        <fullName evidence="8">Indole-3-glycerol phosphate synthase</fullName>
        <shortName evidence="8">IGPS</shortName>
        <ecNumber evidence="8">4.1.1.48</ecNumber>
    </recommendedName>
</protein>
<evidence type="ECO:0000259" key="9">
    <source>
        <dbReference type="Pfam" id="PF00218"/>
    </source>
</evidence>
<dbReference type="CDD" id="cd00331">
    <property type="entry name" value="IGPS"/>
    <property type="match status" value="1"/>
</dbReference>
<evidence type="ECO:0000256" key="5">
    <source>
        <dbReference type="ARBA" id="ARBA00022822"/>
    </source>
</evidence>
<evidence type="ECO:0000256" key="3">
    <source>
        <dbReference type="ARBA" id="ARBA00022605"/>
    </source>
</evidence>
<dbReference type="PANTHER" id="PTHR22854:SF2">
    <property type="entry name" value="INDOLE-3-GLYCEROL-PHOSPHATE SYNTHASE"/>
    <property type="match status" value="1"/>
</dbReference>
<proteinExistence type="inferred from homology"/>
<comment type="similarity">
    <text evidence="8">Belongs to the TrpC family.</text>
</comment>
<dbReference type="GO" id="GO:0000162">
    <property type="term" value="P:L-tryptophan biosynthetic process"/>
    <property type="evidence" value="ECO:0007669"/>
    <property type="project" value="UniProtKB-UniRule"/>
</dbReference>
<dbReference type="InterPro" id="IPR013785">
    <property type="entry name" value="Aldolase_TIM"/>
</dbReference>
<evidence type="ECO:0000313" key="11">
    <source>
        <dbReference type="Proteomes" id="UP001144297"/>
    </source>
</evidence>
<accession>A0A9W6LK82</accession>
<evidence type="ECO:0000313" key="10">
    <source>
        <dbReference type="EMBL" id="GLI52550.1"/>
    </source>
</evidence>
<dbReference type="HAMAP" id="MF_00134_B">
    <property type="entry name" value="IGPS_B"/>
    <property type="match status" value="1"/>
</dbReference>
<comment type="caution">
    <text evidence="10">The sequence shown here is derived from an EMBL/GenBank/DDBJ whole genome shotgun (WGS) entry which is preliminary data.</text>
</comment>
<keyword evidence="11" id="KW-1185">Reference proteome</keyword>
<sequence length="263" mass="29870">MNILQRIVERKKLRITEQKKVLSFEDIKKKALAFGNKSDYLFYKKIKRLPHEPIKLIAEIKKASPLKGILKEYDIEEMANIYVSSGADAISVITEEDFFLGNPQFLVTIKKNHPHIPVLRKDFIFDEYQVYESKLLHSDAILLIASILTKEQCKTLYELTKSLGMDVLFEIHDEEDLDKSLFAGADIIGINNRNLKTLQIDINTTFKLKKLIPEGKVIVSESGISGKSHVQELIKQGVDAILVGTSIVLSDNPAEKIKELKFS</sequence>
<keyword evidence="3 8" id="KW-0028">Amino-acid biosynthesis</keyword>
<name>A0A9W6LK82_9BACT</name>
<dbReference type="SUPFAM" id="SSF51366">
    <property type="entry name" value="Ribulose-phoshate binding barrel"/>
    <property type="match status" value="1"/>
</dbReference>
<dbReference type="AlphaFoldDB" id="A0A9W6LK82"/>